<gene>
    <name evidence="1" type="ORF">GCM10007962_29610</name>
</gene>
<reference evidence="1" key="1">
    <citation type="journal article" date="2014" name="Int. J. Syst. Evol. Microbiol.">
        <title>Complete genome sequence of Corynebacterium casei LMG S-19264T (=DSM 44701T), isolated from a smear-ripened cheese.</title>
        <authorList>
            <consortium name="US DOE Joint Genome Institute (JGI-PGF)"/>
            <person name="Walter F."/>
            <person name="Albersmeier A."/>
            <person name="Kalinowski J."/>
            <person name="Ruckert C."/>
        </authorList>
    </citation>
    <scope>NUCLEOTIDE SEQUENCE</scope>
    <source>
        <strain evidence="1">JCM 12862</strain>
    </source>
</reference>
<dbReference type="EMBL" id="BMNR01000008">
    <property type="protein sequence ID" value="GGK33327.1"/>
    <property type="molecule type" value="Genomic_DNA"/>
</dbReference>
<name>A0A8J3BP85_9FLAO</name>
<proteinExistence type="predicted"/>
<evidence type="ECO:0000313" key="2">
    <source>
        <dbReference type="Proteomes" id="UP000612329"/>
    </source>
</evidence>
<organism evidence="1 2">
    <name type="scientific">Yeosuana aromativorans</name>
    <dbReference type="NCBI Taxonomy" id="288019"/>
    <lineage>
        <taxon>Bacteria</taxon>
        <taxon>Pseudomonadati</taxon>
        <taxon>Bacteroidota</taxon>
        <taxon>Flavobacteriia</taxon>
        <taxon>Flavobacteriales</taxon>
        <taxon>Flavobacteriaceae</taxon>
        <taxon>Yeosuana</taxon>
    </lineage>
</organism>
<keyword evidence="2" id="KW-1185">Reference proteome</keyword>
<dbReference type="Proteomes" id="UP000612329">
    <property type="component" value="Unassembled WGS sequence"/>
</dbReference>
<comment type="caution">
    <text evidence="1">The sequence shown here is derived from an EMBL/GenBank/DDBJ whole genome shotgun (WGS) entry which is preliminary data.</text>
</comment>
<sequence>MKTYFTTYKPIKHVAFFIVILMISTVFQSCKSDKKKKTTEDAETKKEQVIDVLTENMEFQMPDTIPSGWVTFRYKNASPQTHFMLIDDYPDGKTLDTIKARVLPPFDAGMKLITEGNPEEGFAEFGNLPKWFNDVKFVGGTGLISPNHVAVTTMKIKPGYYPVECYVKMSNGVFHGSMGMVKELIVSDTDSGNKEPKADIAITISSTDGIVFNDSIQSGAHTFSVFYKDQIVHENFVGHDVNLAKLDDTANLDDLNNWMDWSNPKGLIDPAPQGVTFLGGVNNMLAGDTGYFTATLTPGKYVLISEVPNPASKNMMKTFVVSE</sequence>
<dbReference type="AlphaFoldDB" id="A0A8J3BP85"/>
<reference evidence="1" key="2">
    <citation type="submission" date="2020-09" db="EMBL/GenBank/DDBJ databases">
        <authorList>
            <person name="Sun Q."/>
            <person name="Ohkuma M."/>
        </authorList>
    </citation>
    <scope>NUCLEOTIDE SEQUENCE</scope>
    <source>
        <strain evidence="1">JCM 12862</strain>
    </source>
</reference>
<dbReference type="RefSeq" id="WP_229669542.1">
    <property type="nucleotide sequence ID" value="NZ_BMNR01000008.1"/>
</dbReference>
<accession>A0A8J3BP85</accession>
<evidence type="ECO:0000313" key="1">
    <source>
        <dbReference type="EMBL" id="GGK33327.1"/>
    </source>
</evidence>
<protein>
    <submittedName>
        <fullName evidence="1">Uncharacterized protein</fullName>
    </submittedName>
</protein>
<dbReference type="PROSITE" id="PS51257">
    <property type="entry name" value="PROKAR_LIPOPROTEIN"/>
    <property type="match status" value="1"/>
</dbReference>